<protein>
    <submittedName>
        <fullName evidence="2">Uncharacterized protein</fullName>
    </submittedName>
</protein>
<dbReference type="AlphaFoldDB" id="A0A285NVZ9"/>
<reference evidence="2 3" key="1">
    <citation type="submission" date="2017-09" db="EMBL/GenBank/DDBJ databases">
        <authorList>
            <person name="Ehlers B."/>
            <person name="Leendertz F.H."/>
        </authorList>
    </citation>
    <scope>NUCLEOTIDE SEQUENCE [LARGE SCALE GENOMIC DNA]</scope>
    <source>
        <strain evidence="2 3">DSM 27208</strain>
    </source>
</reference>
<organism evidence="2 3">
    <name type="scientific">Natronoarchaeum philippinense</name>
    <dbReference type="NCBI Taxonomy" id="558529"/>
    <lineage>
        <taxon>Archaea</taxon>
        <taxon>Methanobacteriati</taxon>
        <taxon>Methanobacteriota</taxon>
        <taxon>Stenosarchaea group</taxon>
        <taxon>Halobacteria</taxon>
        <taxon>Halobacteriales</taxon>
        <taxon>Natronoarchaeaceae</taxon>
    </lineage>
</organism>
<keyword evidence="1" id="KW-0472">Membrane</keyword>
<evidence type="ECO:0000313" key="2">
    <source>
        <dbReference type="EMBL" id="SNZ13207.1"/>
    </source>
</evidence>
<keyword evidence="3" id="KW-1185">Reference proteome</keyword>
<sequence>MTLAPLAAELPMWETSLAVLGTSLLITAAWLFYLFR</sequence>
<dbReference type="Proteomes" id="UP000219453">
    <property type="component" value="Unassembled WGS sequence"/>
</dbReference>
<feature type="transmembrane region" description="Helical" evidence="1">
    <location>
        <begin position="15"/>
        <end position="35"/>
    </location>
</feature>
<gene>
    <name evidence="2" type="ORF">SAMN06269185_2078</name>
</gene>
<keyword evidence="1" id="KW-0812">Transmembrane</keyword>
<name>A0A285NVZ9_NATPI</name>
<keyword evidence="1" id="KW-1133">Transmembrane helix</keyword>
<accession>A0A285NVZ9</accession>
<evidence type="ECO:0000256" key="1">
    <source>
        <dbReference type="SAM" id="Phobius"/>
    </source>
</evidence>
<dbReference type="EMBL" id="OBEJ01000002">
    <property type="protein sequence ID" value="SNZ13207.1"/>
    <property type="molecule type" value="Genomic_DNA"/>
</dbReference>
<evidence type="ECO:0000313" key="3">
    <source>
        <dbReference type="Proteomes" id="UP000219453"/>
    </source>
</evidence>
<proteinExistence type="predicted"/>